<dbReference type="InterPro" id="IPR051783">
    <property type="entry name" value="NAD(P)-dependent_oxidoreduct"/>
</dbReference>
<dbReference type="EMBL" id="BMYF01000014">
    <property type="protein sequence ID" value="GHB41868.1"/>
    <property type="molecule type" value="Genomic_DNA"/>
</dbReference>
<dbReference type="InterPro" id="IPR002347">
    <property type="entry name" value="SDR_fam"/>
</dbReference>
<name>A0A8J3CY90_9BACT</name>
<comment type="caution">
    <text evidence="2">The sequence shown here is derived from an EMBL/GenBank/DDBJ whole genome shotgun (WGS) entry which is preliminary data.</text>
</comment>
<dbReference type="Gene3D" id="3.40.50.720">
    <property type="entry name" value="NAD(P)-binding Rossmann-like Domain"/>
    <property type="match status" value="1"/>
</dbReference>
<sequence length="319" mass="35565">MKILITGITGVLGSKLAKKFSQVGQIHGLKRANANFSLIEKNLPIIWHEGDLLDPISLEDALKGIDLVIHAAGLVSFDNKDRELLNKVNWEGTANLVNAMLEKGVKKLIHVSSVAALGKSPEQNLIDENQQWINSPLNTPYAVSKHFGDLEVWRAVQEGLQALVVHPSVILTKISDQRSSAQVYDYVLTEKSYYPLGTINYIDVRDVVSLIFQLFQKEVWNESVILNANSISYKDFFATMAKVFGKTAPSKPVTSFLLKIALFTQGIGKIFGLVKTPLNKQVAMMSQLQVIMDNSKVKSLIPYEFIPLEKSFHWALSNE</sequence>
<dbReference type="PANTHER" id="PTHR48079:SF6">
    <property type="entry name" value="NAD(P)-BINDING DOMAIN-CONTAINING PROTEIN-RELATED"/>
    <property type="match status" value="1"/>
</dbReference>
<dbReference type="GO" id="GO:0005737">
    <property type="term" value="C:cytoplasm"/>
    <property type="evidence" value="ECO:0007669"/>
    <property type="project" value="TreeGrafter"/>
</dbReference>
<dbReference type="AlphaFoldDB" id="A0A8J3CY90"/>
<gene>
    <name evidence="2" type="ORF">GCM10008106_23590</name>
</gene>
<dbReference type="PRINTS" id="PR00081">
    <property type="entry name" value="GDHRDH"/>
</dbReference>
<dbReference type="RefSeq" id="WP_189582652.1">
    <property type="nucleotide sequence ID" value="NZ_BMYF01000014.1"/>
</dbReference>
<dbReference type="PANTHER" id="PTHR48079">
    <property type="entry name" value="PROTEIN YEEZ"/>
    <property type="match status" value="1"/>
</dbReference>
<evidence type="ECO:0000313" key="2">
    <source>
        <dbReference type="EMBL" id="GHB41868.1"/>
    </source>
</evidence>
<dbReference type="GO" id="GO:0004029">
    <property type="term" value="F:aldehyde dehydrogenase (NAD+) activity"/>
    <property type="evidence" value="ECO:0007669"/>
    <property type="project" value="TreeGrafter"/>
</dbReference>
<proteinExistence type="predicted"/>
<dbReference type="InterPro" id="IPR036291">
    <property type="entry name" value="NAD(P)-bd_dom_sf"/>
</dbReference>
<evidence type="ECO:0000259" key="1">
    <source>
        <dbReference type="Pfam" id="PF01370"/>
    </source>
</evidence>
<accession>A0A8J3CY90</accession>
<keyword evidence="3" id="KW-1185">Reference proteome</keyword>
<protein>
    <submittedName>
        <fullName evidence="2">NAD-dependent epimerase</fullName>
    </submittedName>
</protein>
<dbReference type="Proteomes" id="UP000642809">
    <property type="component" value="Unassembled WGS sequence"/>
</dbReference>
<feature type="domain" description="NAD-dependent epimerase/dehydratase" evidence="1">
    <location>
        <begin position="3"/>
        <end position="217"/>
    </location>
</feature>
<dbReference type="SUPFAM" id="SSF51735">
    <property type="entry name" value="NAD(P)-binding Rossmann-fold domains"/>
    <property type="match status" value="1"/>
</dbReference>
<dbReference type="InterPro" id="IPR001509">
    <property type="entry name" value="Epimerase_deHydtase"/>
</dbReference>
<reference evidence="2" key="2">
    <citation type="submission" date="2020-09" db="EMBL/GenBank/DDBJ databases">
        <authorList>
            <person name="Sun Q."/>
            <person name="Kim S."/>
        </authorList>
    </citation>
    <scope>NUCLEOTIDE SEQUENCE</scope>
    <source>
        <strain evidence="2">KCTC 23224</strain>
    </source>
</reference>
<reference evidence="2" key="1">
    <citation type="journal article" date="2014" name="Int. J. Syst. Evol. Microbiol.">
        <title>Complete genome sequence of Corynebacterium casei LMG S-19264T (=DSM 44701T), isolated from a smear-ripened cheese.</title>
        <authorList>
            <consortium name="US DOE Joint Genome Institute (JGI-PGF)"/>
            <person name="Walter F."/>
            <person name="Albersmeier A."/>
            <person name="Kalinowski J."/>
            <person name="Ruckert C."/>
        </authorList>
    </citation>
    <scope>NUCLEOTIDE SEQUENCE</scope>
    <source>
        <strain evidence="2">KCTC 23224</strain>
    </source>
</reference>
<evidence type="ECO:0000313" key="3">
    <source>
        <dbReference type="Proteomes" id="UP000642809"/>
    </source>
</evidence>
<organism evidence="2 3">
    <name type="scientific">Mongoliitalea lutea</name>
    <dbReference type="NCBI Taxonomy" id="849756"/>
    <lineage>
        <taxon>Bacteria</taxon>
        <taxon>Pseudomonadati</taxon>
        <taxon>Bacteroidota</taxon>
        <taxon>Cytophagia</taxon>
        <taxon>Cytophagales</taxon>
        <taxon>Cyclobacteriaceae</taxon>
        <taxon>Mongoliitalea</taxon>
    </lineage>
</organism>
<dbReference type="Pfam" id="PF01370">
    <property type="entry name" value="Epimerase"/>
    <property type="match status" value="1"/>
</dbReference>